<feature type="compositionally biased region" description="Polar residues" evidence="3">
    <location>
        <begin position="391"/>
        <end position="404"/>
    </location>
</feature>
<gene>
    <name evidence="4" type="ORF">BESB_084600</name>
</gene>
<feature type="compositionally biased region" description="Basic and acidic residues" evidence="3">
    <location>
        <begin position="61"/>
        <end position="84"/>
    </location>
</feature>
<feature type="compositionally biased region" description="Low complexity" evidence="3">
    <location>
        <begin position="121"/>
        <end position="130"/>
    </location>
</feature>
<feature type="compositionally biased region" description="Basic and acidic residues" evidence="3">
    <location>
        <begin position="1466"/>
        <end position="1475"/>
    </location>
</feature>
<comment type="caution">
    <text evidence="4">The sequence shown here is derived from an EMBL/GenBank/DDBJ whole genome shotgun (WGS) entry which is preliminary data.</text>
</comment>
<dbReference type="PANTHER" id="PTHR10331:SF6">
    <property type="entry name" value="SPINDLE ASSEMBLY ABNORMAL 4"/>
    <property type="match status" value="1"/>
</dbReference>
<feature type="region of interest" description="Disordered" evidence="3">
    <location>
        <begin position="572"/>
        <end position="737"/>
    </location>
</feature>
<dbReference type="InterPro" id="IPR026581">
    <property type="entry name" value="TCP10L/CENPJ"/>
</dbReference>
<evidence type="ECO:0000256" key="3">
    <source>
        <dbReference type="SAM" id="MobiDB-lite"/>
    </source>
</evidence>
<sequence>MSKPLHHGRNAAIAQDKNPFRAAAREKSRRRTGDSTGNLLGRVQAARERKKSQPATTRGESMGEAKGGRREPKLSLHASADEASLRASYRSIGSSYRHHRPALNASASSAGERPPSPPLSPDAAESSSSEVARRRRSGGASCVRGCVRGDASQAPRRGKGDEQRVRSPQGGCTERARLSREEEKGDASAPRVSAAVRREAQPEDDARAVSGPASVKHAPSCKTAHRDAASHSSSSSSHYPASPTPLDWWREYPPPRAVPPSPPLRAPPDLLFAENARESPRKSPVNLDEVPVGLHSDGDFERLLEKALEREREASSSRPPRRPPPEGRNAGRGGGGGDEGVDSHAAPSSFSAALGLAFHGSTMRADSKEMRDVSPRPFLRKRGGLQAAFASRSQKSPRQVSTSVDAKAARKGASASASSLPCARAPPPWSPRASGPSGARRRDASAGRGREDERRRLRRPSFESGARAGSDESDAGRDDVSLAWTENPEDEKTPPADRGLDGTSRASWRSVPLREDDELRSQSCFSALETDGDDAAAAREAPAHAAPFADAFRLRNRDEALAHSFGEATIRGEGAAGSRRDAGRLSPLGDGGGRWRATEILPRSRDTSGSRPRGDDARRQRDETSIPAESRDMPLFASLNDYAQAGEVETESRENRRARTPAALRGESEEGCRDDADRRQKQADGTPQTGSDERGGCGGEKLVSPSAVRRAATGSNASFSTAECATEYTSSSSMQTGMLSKTFSLLTSEFDERANPHAEGRDNRALAAAWSPLSPRPPGPLHSVASAASSRPREKREAAHADLLRSPRGAGEESMPREREDAERDDGAREAPISDLVRAHFYAATLPEESRWQPATRRPSSLRKPGGREDDSGNTGRLANPDERDFHAQSVGQEARLNRNGDAPRRRGPRSPSQPLRGLEDELGDELAVSSPGILESKLELLRLQLQRLRDGEARLRRISAELQRQREEIAFERETMRTDVEEDRRLAWREVEAARQQLLKEKRRVERERERLRETLQQHQEQQERQRALQQRVDNLQEELRTSRQKWRTTVERLRREKAVLQEENSALKEELSLAEQQFCEATKMQRNGRFRADTNRNGAAKTGGPARDRRPSDRASPRQSMRTPRGSPSDGAQRVLQPDEFRGSEGDDERDAAVALSPCAGGPRGNGRQVSLPNVPPSRPHSPSGAAAAEARRLMAKARGPLLALRMRSDGGRGEDDRTLVAPARYPVNDACDREPGAASLDLEGIPQDALANAVAAPLSLSEWEEAVETSLHASALSPLLRGQAESHARPASPGAAAAPPREPLRESPRTGLSAQPPPAAPGLEARLREYEAQLRLQEERICAQQLELDRQQRLLGASRLDEAARPTAEQAEMRAVSDLSAASCRVSPAAASPFAGGGAEKGFPLAYRQAHAPLKRGEGDAALEARDAEFGASVRESAPMKLSSLHSQSGHAQLHAPEGTPSDPHERRREEPEAGEPPRSPHPTRHAAVYEPCSLLVQADARRPSDLPQGELGAPQRLHDAQSYRPGDKASNGEGGGAGRALPAGNDPARTHNNAVLQTPSYCAPSPTPCAAAALPVAPSPQFFSRAGREGRLGEFAGEPEGDARGQEADSRKPAAEGLGATDSIRDPVGKRRHHGLEPNGGPVGVGVGGPPGRDPHARAAAETQPKGVAPFDPKPHRRSMTELFQFDFEGPFQRSREVLFQLLKNPGDIAQERERTGKKELIYQSGLRRLLYDSGLQKVQATNGWMFVLFTNGDLRISTHDDAHLYHFAEQSILQYTLPDGKKYNRFADGQRELQFPDGHVQILFANGVRKEIFTNGIEEITFPDGAQQLKLPSSAPESASAVIGPPS</sequence>
<feature type="compositionally biased region" description="Basic and acidic residues" evidence="3">
    <location>
        <begin position="602"/>
        <end position="632"/>
    </location>
</feature>
<evidence type="ECO:0000313" key="4">
    <source>
        <dbReference type="EMBL" id="PFH33261.1"/>
    </source>
</evidence>
<feature type="region of interest" description="Disordered" evidence="3">
    <location>
        <begin position="362"/>
        <end position="526"/>
    </location>
</feature>
<feature type="compositionally biased region" description="Basic and acidic residues" evidence="3">
    <location>
        <begin position="365"/>
        <end position="374"/>
    </location>
</feature>
<feature type="region of interest" description="Disordered" evidence="3">
    <location>
        <begin position="753"/>
        <end position="836"/>
    </location>
</feature>
<dbReference type="VEuPathDB" id="ToxoDB:BESB_084600"/>
<feature type="region of interest" description="Disordered" evidence="3">
    <location>
        <begin position="1087"/>
        <end position="1193"/>
    </location>
</feature>
<keyword evidence="5" id="KW-1185">Reference proteome</keyword>
<reference evidence="4 5" key="1">
    <citation type="submission" date="2017-09" db="EMBL/GenBank/DDBJ databases">
        <title>Genome sequencing of Besnoitia besnoiti strain Bb-Ger1.</title>
        <authorList>
            <person name="Schares G."/>
            <person name="Venepally P."/>
            <person name="Lorenzi H.A."/>
        </authorList>
    </citation>
    <scope>NUCLEOTIDE SEQUENCE [LARGE SCALE GENOMIC DNA]</scope>
    <source>
        <strain evidence="4 5">Bb-Ger1</strain>
    </source>
</reference>
<dbReference type="EMBL" id="NWUJ01000009">
    <property type="protein sequence ID" value="PFH33261.1"/>
    <property type="molecule type" value="Genomic_DNA"/>
</dbReference>
<dbReference type="InterPro" id="IPR047002">
    <property type="entry name" value="Tcp10_C_sf"/>
</dbReference>
<feature type="region of interest" description="Disordered" evidence="3">
    <location>
        <begin position="531"/>
        <end position="550"/>
    </location>
</feature>
<feature type="compositionally biased region" description="Basic and acidic residues" evidence="3">
    <location>
        <begin position="753"/>
        <end position="764"/>
    </location>
</feature>
<feature type="region of interest" description="Disordered" evidence="3">
    <location>
        <begin position="1507"/>
        <end position="1556"/>
    </location>
</feature>
<dbReference type="Proteomes" id="UP000224006">
    <property type="component" value="Chromosome VIII"/>
</dbReference>
<accession>A0A2A9MAC0</accession>
<dbReference type="STRING" id="94643.A0A2A9MAC0"/>
<feature type="region of interest" description="Disordered" evidence="3">
    <location>
        <begin position="1442"/>
        <end position="1489"/>
    </location>
</feature>
<keyword evidence="2" id="KW-0175">Coiled coil</keyword>
<name>A0A2A9MAC0_BESBE</name>
<feature type="compositionally biased region" description="Basic and acidic residues" evidence="3">
    <location>
        <begin position="440"/>
        <end position="455"/>
    </location>
</feature>
<dbReference type="PANTHER" id="PTHR10331">
    <property type="entry name" value="T COMPLEX PROTEIN 10"/>
    <property type="match status" value="1"/>
</dbReference>
<feature type="compositionally biased region" description="Basic and acidic residues" evidence="3">
    <location>
        <begin position="296"/>
        <end position="315"/>
    </location>
</feature>
<evidence type="ECO:0000256" key="1">
    <source>
        <dbReference type="ARBA" id="ARBA00005627"/>
    </source>
</evidence>
<feature type="compositionally biased region" description="Pro residues" evidence="3">
    <location>
        <begin position="252"/>
        <end position="266"/>
    </location>
</feature>
<dbReference type="OrthoDB" id="332776at2759"/>
<feature type="compositionally biased region" description="Low complexity" evidence="3">
    <location>
        <begin position="538"/>
        <end position="550"/>
    </location>
</feature>
<feature type="compositionally biased region" description="Basic and acidic residues" evidence="3">
    <location>
        <begin position="1605"/>
        <end position="1618"/>
    </location>
</feature>
<feature type="region of interest" description="Disordered" evidence="3">
    <location>
        <begin position="1"/>
        <end position="84"/>
    </location>
</feature>
<proteinExistence type="inferred from homology"/>
<feature type="compositionally biased region" description="Basic and acidic residues" evidence="3">
    <location>
        <begin position="1108"/>
        <end position="1118"/>
    </location>
</feature>
<feature type="compositionally biased region" description="Low complexity" evidence="3">
    <location>
        <begin position="1292"/>
        <end position="1302"/>
    </location>
</feature>
<feature type="region of interest" description="Disordered" evidence="3">
    <location>
        <begin position="1284"/>
        <end position="1324"/>
    </location>
</feature>
<feature type="compositionally biased region" description="Basic and acidic residues" evidence="3">
    <location>
        <begin position="791"/>
        <end position="829"/>
    </location>
</feature>
<comment type="similarity">
    <text evidence="1">Belongs to the TCP10 family.</text>
</comment>
<evidence type="ECO:0000256" key="2">
    <source>
        <dbReference type="SAM" id="Coils"/>
    </source>
</evidence>
<evidence type="ECO:0000313" key="5">
    <source>
        <dbReference type="Proteomes" id="UP000224006"/>
    </source>
</evidence>
<evidence type="ECO:0008006" key="6">
    <source>
        <dbReference type="Google" id="ProtNLM"/>
    </source>
</evidence>
<protein>
    <recommendedName>
        <fullName evidence="6">T-complex protein 10 C-terminus protein</fullName>
    </recommendedName>
</protein>
<feature type="coiled-coil region" evidence="2">
    <location>
        <begin position="949"/>
        <end position="1079"/>
    </location>
</feature>
<feature type="compositionally biased region" description="Low complexity" evidence="3">
    <location>
        <begin position="411"/>
        <end position="423"/>
    </location>
</feature>
<feature type="compositionally biased region" description="Basic and acidic residues" evidence="3">
    <location>
        <begin position="174"/>
        <end position="186"/>
    </location>
</feature>
<feature type="compositionally biased region" description="Polar residues" evidence="3">
    <location>
        <begin position="713"/>
        <end position="737"/>
    </location>
</feature>
<feature type="region of interest" description="Disordered" evidence="3">
    <location>
        <begin position="96"/>
        <end position="348"/>
    </location>
</feature>
<dbReference type="RefSeq" id="XP_029217270.1">
    <property type="nucleotide sequence ID" value="XM_029366810.1"/>
</dbReference>
<feature type="compositionally biased region" description="Gly residues" evidence="3">
    <location>
        <begin position="1645"/>
        <end position="1655"/>
    </location>
</feature>
<feature type="region of interest" description="Disordered" evidence="3">
    <location>
        <begin position="1596"/>
        <end position="1678"/>
    </location>
</feature>
<feature type="region of interest" description="Disordered" evidence="3">
    <location>
        <begin position="848"/>
        <end position="921"/>
    </location>
</feature>
<dbReference type="KEGG" id="bbes:BESB_084600"/>
<feature type="compositionally biased region" description="Basic and acidic residues" evidence="3">
    <location>
        <begin position="896"/>
        <end position="905"/>
    </location>
</feature>
<feature type="compositionally biased region" description="Basic and acidic residues" evidence="3">
    <location>
        <begin position="196"/>
        <end position="207"/>
    </location>
</feature>
<feature type="compositionally biased region" description="Basic and acidic residues" evidence="3">
    <location>
        <begin position="490"/>
        <end position="500"/>
    </location>
</feature>
<dbReference type="Gene3D" id="2.60.450.20">
    <property type="match status" value="1"/>
</dbReference>
<feature type="compositionally biased region" description="Basic and acidic residues" evidence="3">
    <location>
        <begin position="1520"/>
        <end position="1531"/>
    </location>
</feature>
<dbReference type="GeneID" id="40313386"/>
<feature type="compositionally biased region" description="Basic and acidic residues" evidence="3">
    <location>
        <begin position="666"/>
        <end position="682"/>
    </location>
</feature>
<organism evidence="4 5">
    <name type="scientific">Besnoitia besnoiti</name>
    <name type="common">Apicomplexan protozoan</name>
    <dbReference type="NCBI Taxonomy" id="94643"/>
    <lineage>
        <taxon>Eukaryota</taxon>
        <taxon>Sar</taxon>
        <taxon>Alveolata</taxon>
        <taxon>Apicomplexa</taxon>
        <taxon>Conoidasida</taxon>
        <taxon>Coccidia</taxon>
        <taxon>Eucoccidiorida</taxon>
        <taxon>Eimeriorina</taxon>
        <taxon>Sarcocystidae</taxon>
        <taxon>Besnoitia</taxon>
    </lineage>
</organism>